<evidence type="ECO:0000313" key="1">
    <source>
        <dbReference type="EMBL" id="RQH01116.1"/>
    </source>
</evidence>
<reference evidence="1 2" key="1">
    <citation type="submission" date="2018-11" db="EMBL/GenBank/DDBJ databases">
        <title>Paraburkholderia sp. DHOA04, isolated from soil.</title>
        <authorList>
            <person name="Gao Z.-H."/>
            <person name="Qiu L.-H."/>
            <person name="Fu J.-C."/>
        </authorList>
    </citation>
    <scope>NUCLEOTIDE SEQUENCE [LARGE SCALE GENOMIC DNA]</scope>
    <source>
        <strain evidence="1 2">DHOA04</strain>
    </source>
</reference>
<keyword evidence="2" id="KW-1185">Reference proteome</keyword>
<gene>
    <name evidence="1" type="ORF">D1Y85_23710</name>
</gene>
<dbReference type="Proteomes" id="UP000272778">
    <property type="component" value="Unassembled WGS sequence"/>
</dbReference>
<sequence>MIVVLGRGELCGQFPTPTLVSSEPFEGQEAPRKLSLISTRKAIYVIGLAWLVLRTPCRQMADKHVDLCP</sequence>
<name>A0A3N6PPK3_9BURK</name>
<comment type="caution">
    <text evidence="1">The sequence shown here is derived from an EMBL/GenBank/DDBJ whole genome shotgun (WGS) entry which is preliminary data.</text>
</comment>
<protein>
    <submittedName>
        <fullName evidence="1">Uncharacterized protein</fullName>
    </submittedName>
</protein>
<evidence type="ECO:0000313" key="2">
    <source>
        <dbReference type="Proteomes" id="UP000272778"/>
    </source>
</evidence>
<dbReference type="RefSeq" id="WP_124153519.1">
    <property type="nucleotide sequence ID" value="NZ_RQIS01000023.1"/>
</dbReference>
<proteinExistence type="predicted"/>
<organism evidence="1 2">
    <name type="scientific">Paraburkholderia dinghuensis</name>
    <dbReference type="NCBI Taxonomy" id="2305225"/>
    <lineage>
        <taxon>Bacteria</taxon>
        <taxon>Pseudomonadati</taxon>
        <taxon>Pseudomonadota</taxon>
        <taxon>Betaproteobacteria</taxon>
        <taxon>Burkholderiales</taxon>
        <taxon>Burkholderiaceae</taxon>
        <taxon>Paraburkholderia</taxon>
    </lineage>
</organism>
<dbReference type="AlphaFoldDB" id="A0A3N6PPK3"/>
<accession>A0A3N6PPK3</accession>
<dbReference type="EMBL" id="RQIS01000023">
    <property type="protein sequence ID" value="RQH01116.1"/>
    <property type="molecule type" value="Genomic_DNA"/>
</dbReference>